<accession>A0A9N9GPV3</accession>
<protein>
    <submittedName>
        <fullName evidence="2">5672_t:CDS:1</fullName>
    </submittedName>
</protein>
<keyword evidence="3" id="KW-1185">Reference proteome</keyword>
<feature type="compositionally biased region" description="Basic and acidic residues" evidence="1">
    <location>
        <begin position="154"/>
        <end position="163"/>
    </location>
</feature>
<evidence type="ECO:0000313" key="2">
    <source>
        <dbReference type="EMBL" id="CAG8621286.1"/>
    </source>
</evidence>
<dbReference type="EMBL" id="CAJVPQ010003219">
    <property type="protein sequence ID" value="CAG8621286.1"/>
    <property type="molecule type" value="Genomic_DNA"/>
</dbReference>
<comment type="caution">
    <text evidence="2">The sequence shown here is derived from an EMBL/GenBank/DDBJ whole genome shotgun (WGS) entry which is preliminary data.</text>
</comment>
<proteinExistence type="predicted"/>
<evidence type="ECO:0000313" key="3">
    <source>
        <dbReference type="Proteomes" id="UP000789570"/>
    </source>
</evidence>
<sequence length="182" mass="20519">MQEPHGNHGILLKTFTVDELYENFIKEERLIKSSVQDFSKAKAWTGETAISPTTEWGTKLDRSGDRRCDDPSKHNGGRLVSLLLDKHRSNFEKKNDSQETDEISIQTSESIFNLDKSLRKQSCVSSHGVNNFFKINTSETPSESKESFVWSVTDRSKENEGKVNEAQTGARLREPSHASTGI</sequence>
<evidence type="ECO:0000256" key="1">
    <source>
        <dbReference type="SAM" id="MobiDB-lite"/>
    </source>
</evidence>
<reference evidence="2" key="1">
    <citation type="submission" date="2021-06" db="EMBL/GenBank/DDBJ databases">
        <authorList>
            <person name="Kallberg Y."/>
            <person name="Tangrot J."/>
            <person name="Rosling A."/>
        </authorList>
    </citation>
    <scope>NUCLEOTIDE SEQUENCE</scope>
    <source>
        <strain evidence="2">UK204</strain>
    </source>
</reference>
<gene>
    <name evidence="2" type="ORF">FCALED_LOCUS9569</name>
</gene>
<feature type="region of interest" description="Disordered" evidence="1">
    <location>
        <begin position="151"/>
        <end position="182"/>
    </location>
</feature>
<organism evidence="2 3">
    <name type="scientific">Funneliformis caledonium</name>
    <dbReference type="NCBI Taxonomy" id="1117310"/>
    <lineage>
        <taxon>Eukaryota</taxon>
        <taxon>Fungi</taxon>
        <taxon>Fungi incertae sedis</taxon>
        <taxon>Mucoromycota</taxon>
        <taxon>Glomeromycotina</taxon>
        <taxon>Glomeromycetes</taxon>
        <taxon>Glomerales</taxon>
        <taxon>Glomeraceae</taxon>
        <taxon>Funneliformis</taxon>
    </lineage>
</organism>
<dbReference type="AlphaFoldDB" id="A0A9N9GPV3"/>
<dbReference type="Proteomes" id="UP000789570">
    <property type="component" value="Unassembled WGS sequence"/>
</dbReference>
<name>A0A9N9GPV3_9GLOM</name>